<dbReference type="GO" id="GO:0005576">
    <property type="term" value="C:extracellular region"/>
    <property type="evidence" value="ECO:0007669"/>
    <property type="project" value="UniProtKB-SubCell"/>
</dbReference>
<accession>A0A0C5VP58</accession>
<dbReference type="NCBIfam" id="TIGR02492">
    <property type="entry name" value="flgK_ends"/>
    <property type="match status" value="1"/>
</dbReference>
<dbReference type="PRINTS" id="PR01005">
    <property type="entry name" value="FLGHOOKAP1"/>
</dbReference>
<dbReference type="Pfam" id="PF21158">
    <property type="entry name" value="flgK_1st_1"/>
    <property type="match status" value="1"/>
</dbReference>
<feature type="domain" description="Flagellar basal-body/hook protein C-terminal" evidence="8">
    <location>
        <begin position="975"/>
        <end position="1011"/>
    </location>
</feature>
<evidence type="ECO:0000256" key="1">
    <source>
        <dbReference type="ARBA" id="ARBA00004365"/>
    </source>
</evidence>
<feature type="domain" description="Flagellar basal body rod protein N-terminal" evidence="7">
    <location>
        <begin position="4"/>
        <end position="34"/>
    </location>
</feature>
<dbReference type="InterPro" id="IPR053927">
    <property type="entry name" value="FlgK_helical"/>
</dbReference>
<protein>
    <recommendedName>
        <fullName evidence="4">Flagellar hook-associated protein 1</fullName>
    </recommendedName>
</protein>
<proteinExistence type="inferred from homology"/>
<feature type="domain" description="Flagellar hook-associated protein FlgK helical" evidence="10">
    <location>
        <begin position="92"/>
        <end position="326"/>
    </location>
</feature>
<evidence type="ECO:0000256" key="3">
    <source>
        <dbReference type="ARBA" id="ARBA00009677"/>
    </source>
</evidence>
<keyword evidence="5" id="KW-0964">Secreted</keyword>
<dbReference type="RefSeq" id="WP_044618168.1">
    <property type="nucleotide sequence ID" value="NZ_CP007142.1"/>
</dbReference>
<keyword evidence="11" id="KW-0282">Flagellum</keyword>
<evidence type="ECO:0000313" key="12">
    <source>
        <dbReference type="Proteomes" id="UP000032266"/>
    </source>
</evidence>
<dbReference type="InterPro" id="IPR010930">
    <property type="entry name" value="Flg_bb/hook_C_dom"/>
</dbReference>
<dbReference type="PANTHER" id="PTHR30033">
    <property type="entry name" value="FLAGELLAR HOOK-ASSOCIATED PROTEIN 1"/>
    <property type="match status" value="1"/>
</dbReference>
<dbReference type="Pfam" id="PF06429">
    <property type="entry name" value="Flg_bbr_C"/>
    <property type="match status" value="1"/>
</dbReference>
<evidence type="ECO:0000256" key="6">
    <source>
        <dbReference type="ARBA" id="ARBA00023143"/>
    </source>
</evidence>
<dbReference type="PANTHER" id="PTHR30033:SF1">
    <property type="entry name" value="FLAGELLAR HOOK-ASSOCIATED PROTEIN 1"/>
    <property type="match status" value="1"/>
</dbReference>
<evidence type="ECO:0000259" key="7">
    <source>
        <dbReference type="Pfam" id="PF00460"/>
    </source>
</evidence>
<dbReference type="GO" id="GO:0005198">
    <property type="term" value="F:structural molecule activity"/>
    <property type="evidence" value="ECO:0007669"/>
    <property type="project" value="InterPro"/>
</dbReference>
<evidence type="ECO:0000313" key="11">
    <source>
        <dbReference type="EMBL" id="AJQ96061.1"/>
    </source>
</evidence>
<sequence length="1014" mass="109297">MSLINTAISGLKAANALIETTGHNIANADTVGYTRQEAILQSSSGQYSGSGYIGSGVNVVTVRRVYDEYLVDQLRGDTSTYFQYSAYLENIEQVDTLIAKDSTGLQSQMDSFFASLQASADNPAYLPSRDVVMSELEGLVDRFESIHGYLQSQADTVNGQLSAMVEEVNTLVDSIADLNLKILSAQGTLDTTPPNDLLDQRDELVRQLSEFLEIEVSESNGAYNIFIGSGQALVLNGEANHLEAATAEYDNSEVDIMFVNSSGRINITDKIMEDGGAISGTLQFREEVMDMTMNSLGQVAVALITDLNAVQTSGMDMYGNLGTSIFADLNTDEAARSRVNASSENRLPNDRVIGVYFEDTTSLTTSNYYLEFTGPEDYNYQVIREDDGAIVSEGSVGTDLPADIYFDGLKVTLESGSFQQGDSFEIQPLKHVINDLEVVLKSAEELAFAYPITSTTSLGNTGSGAIDQGQMLDVSTSYFSQDGELTPPLAIVFIDESTYSIKDATDPDNLVDLDPPMNNLSFVSGVSNSIFSTDKGATQVSSYSPRLPEDPTYTAAGYPGLATDNGLNSETFKFYQTDPETGKVTELDTVITGSGASAREIAEQLSNIDGVEARAQTTVEITGLTNSGTPYDPDNTFEVWINGYQITVDDLAENQAIFEEGYPEEVPENLTVDFLADRINSHMELKKAGIYAVSDGESLKIYDKNGDDITVAITGDEPSVGTILPSGAAASVDPGDTLQISTGDEYVLNPIAGETRGMINNNTGYDFSTGGPYQYEFELPDGRTGTITMDKNYNTADDMIADFESKINALLDSPGDVNLEINERGEISYKVFMTMEGTGSDATNNITIGGSVDVVMASGISLSADPGAGSIFTHQPEAKSIYTGFQFEITGNPEAGDSFYINWNSDGISDNRNALDFVELETSDRLSQGSTGVTYTEAYSRLVERVGSKTNLADNQTETFAAVLEATQAQISSIQGVSLDEEAARLIQFELLYNANAQAIQTAQEMFDTLLASF</sequence>
<dbReference type="STRING" id="1445510.YC6258_04025"/>
<dbReference type="InterPro" id="IPR049119">
    <property type="entry name" value="FlgK_D2-like"/>
</dbReference>
<gene>
    <name evidence="11" type="ORF">YC6258_04025</name>
</gene>
<dbReference type="AlphaFoldDB" id="A0A0C5VP58"/>
<name>A0A0C5VP58_9GAMM</name>
<evidence type="ECO:0000256" key="4">
    <source>
        <dbReference type="ARBA" id="ARBA00016244"/>
    </source>
</evidence>
<evidence type="ECO:0000259" key="9">
    <source>
        <dbReference type="Pfam" id="PF21158"/>
    </source>
</evidence>
<dbReference type="Pfam" id="PF22638">
    <property type="entry name" value="FlgK_D1"/>
    <property type="match status" value="1"/>
</dbReference>
<keyword evidence="12" id="KW-1185">Reference proteome</keyword>
<dbReference type="GO" id="GO:0044780">
    <property type="term" value="P:bacterial-type flagellum assembly"/>
    <property type="evidence" value="ECO:0007669"/>
    <property type="project" value="InterPro"/>
</dbReference>
<evidence type="ECO:0000259" key="10">
    <source>
        <dbReference type="Pfam" id="PF22638"/>
    </source>
</evidence>
<dbReference type="KEGG" id="gsn:YC6258_04025"/>
<organism evidence="11 12">
    <name type="scientific">Gynuella sunshinyii YC6258</name>
    <dbReference type="NCBI Taxonomy" id="1445510"/>
    <lineage>
        <taxon>Bacteria</taxon>
        <taxon>Pseudomonadati</taxon>
        <taxon>Pseudomonadota</taxon>
        <taxon>Gammaproteobacteria</taxon>
        <taxon>Oceanospirillales</taxon>
        <taxon>Saccharospirillaceae</taxon>
        <taxon>Gynuella</taxon>
    </lineage>
</organism>
<reference evidence="11 12" key="1">
    <citation type="submission" date="2014-01" db="EMBL/GenBank/DDBJ databases">
        <title>Full genme sequencing of cellulolytic bacterium Gynuella sunshinyii YC6258T gen. nov., sp. nov.</title>
        <authorList>
            <person name="Khan H."/>
            <person name="Chung E.J."/>
            <person name="Chung Y.R."/>
        </authorList>
    </citation>
    <scope>NUCLEOTIDE SEQUENCE [LARGE SCALE GENOMIC DNA]</scope>
    <source>
        <strain evidence="11 12">YC6258</strain>
    </source>
</reference>
<dbReference type="GO" id="GO:0009424">
    <property type="term" value="C:bacterial-type flagellum hook"/>
    <property type="evidence" value="ECO:0007669"/>
    <property type="project" value="InterPro"/>
</dbReference>
<evidence type="ECO:0000256" key="5">
    <source>
        <dbReference type="ARBA" id="ARBA00022525"/>
    </source>
</evidence>
<keyword evidence="11" id="KW-0969">Cilium</keyword>
<dbReference type="InterPro" id="IPR002371">
    <property type="entry name" value="FlgK"/>
</dbReference>
<keyword evidence="11" id="KW-0966">Cell projection</keyword>
<dbReference type="Proteomes" id="UP000032266">
    <property type="component" value="Chromosome"/>
</dbReference>
<comment type="subcellular location">
    <subcellularLocation>
        <location evidence="1">Bacterial flagellum</location>
    </subcellularLocation>
    <subcellularLocation>
        <location evidence="2">Secreted</location>
    </subcellularLocation>
</comment>
<dbReference type="Pfam" id="PF00460">
    <property type="entry name" value="Flg_bb_rod"/>
    <property type="match status" value="1"/>
</dbReference>
<comment type="similarity">
    <text evidence="3">Belongs to the flagella basal body rod proteins family.</text>
</comment>
<evidence type="ECO:0000256" key="2">
    <source>
        <dbReference type="ARBA" id="ARBA00004613"/>
    </source>
</evidence>
<dbReference type="EMBL" id="CP007142">
    <property type="protein sequence ID" value="AJQ96061.1"/>
    <property type="molecule type" value="Genomic_DNA"/>
</dbReference>
<dbReference type="OrthoDB" id="9802553at2"/>
<dbReference type="SUPFAM" id="SSF64518">
    <property type="entry name" value="Phase 1 flagellin"/>
    <property type="match status" value="1"/>
</dbReference>
<feature type="domain" description="Flagellar hook-associated protein 1 D2-like" evidence="9">
    <location>
        <begin position="353"/>
        <end position="428"/>
    </location>
</feature>
<dbReference type="HOGENOM" id="CLU_012762_0_0_6"/>
<dbReference type="InterPro" id="IPR001444">
    <property type="entry name" value="Flag_bb_rod_N"/>
</dbReference>
<keyword evidence="6" id="KW-0975">Bacterial flagellum</keyword>
<evidence type="ECO:0000259" key="8">
    <source>
        <dbReference type="Pfam" id="PF06429"/>
    </source>
</evidence>